<feature type="transmembrane region" description="Helical" evidence="1">
    <location>
        <begin position="21"/>
        <end position="46"/>
    </location>
</feature>
<proteinExistence type="predicted"/>
<protein>
    <submittedName>
        <fullName evidence="2">ABC transporter permease</fullName>
    </submittedName>
</protein>
<evidence type="ECO:0000313" key="3">
    <source>
        <dbReference type="Proteomes" id="UP000553776"/>
    </source>
</evidence>
<reference evidence="2 3" key="1">
    <citation type="submission" date="2020-08" db="EMBL/GenBank/DDBJ databases">
        <title>Cohnella phylogeny.</title>
        <authorList>
            <person name="Dunlap C."/>
        </authorList>
    </citation>
    <scope>NUCLEOTIDE SEQUENCE [LARGE SCALE GENOMIC DNA]</scope>
    <source>
        <strain evidence="2 3">DSM 25239</strain>
    </source>
</reference>
<accession>A0A841U900</accession>
<comment type="caution">
    <text evidence="2">The sequence shown here is derived from an EMBL/GenBank/DDBJ whole genome shotgun (WGS) entry which is preliminary data.</text>
</comment>
<dbReference type="PANTHER" id="PTHR36832:SF2">
    <property type="entry name" value="INTEGRAL MEMBRANE PROTEIN"/>
    <property type="match status" value="1"/>
</dbReference>
<organism evidence="2 3">
    <name type="scientific">Cohnella xylanilytica</name>
    <dbReference type="NCBI Taxonomy" id="557555"/>
    <lineage>
        <taxon>Bacteria</taxon>
        <taxon>Bacillati</taxon>
        <taxon>Bacillota</taxon>
        <taxon>Bacilli</taxon>
        <taxon>Bacillales</taxon>
        <taxon>Paenibacillaceae</taxon>
        <taxon>Cohnella</taxon>
    </lineage>
</organism>
<dbReference type="EMBL" id="JACJVR010000101">
    <property type="protein sequence ID" value="MBB6694723.1"/>
    <property type="molecule type" value="Genomic_DNA"/>
</dbReference>
<dbReference type="AlphaFoldDB" id="A0A841U900"/>
<sequence>MRPYLSVWKLRFILGMQYRSAAIAGIATQLFFGMIFLMIFQAFYSGSAAEPPMPLDRLVSYVWLQQIFLSLIMLWFRDNEIFQLITSGNVAYELCRPCGLYSFWYAKLLGQRLSSATLRCFPILLIVFFLPKPFRLSPPASPEAFVLFLAALALGLLVVVGVSMFIYISVFWTLSPVGSTLMISVAGEFFAGMIIPVPLMPHWLQTVAGFLPFRWTADFPFRVYSGDIPAGEALWGIAAQLVWIAALTAAGAWTLRRALRRIVVQGG</sequence>
<gene>
    <name evidence="2" type="ORF">H7B90_25325</name>
</gene>
<keyword evidence="1" id="KW-0472">Membrane</keyword>
<feature type="transmembrane region" description="Helical" evidence="1">
    <location>
        <begin position="58"/>
        <end position="76"/>
    </location>
</feature>
<dbReference type="Proteomes" id="UP000553776">
    <property type="component" value="Unassembled WGS sequence"/>
</dbReference>
<evidence type="ECO:0000256" key="1">
    <source>
        <dbReference type="SAM" id="Phobius"/>
    </source>
</evidence>
<feature type="transmembrane region" description="Helical" evidence="1">
    <location>
        <begin position="146"/>
        <end position="174"/>
    </location>
</feature>
<keyword evidence="1" id="KW-0812">Transmembrane</keyword>
<dbReference type="RefSeq" id="WP_185138687.1">
    <property type="nucleotide sequence ID" value="NZ_BORM01000019.1"/>
</dbReference>
<keyword evidence="3" id="KW-1185">Reference proteome</keyword>
<evidence type="ECO:0000313" key="2">
    <source>
        <dbReference type="EMBL" id="MBB6694723.1"/>
    </source>
</evidence>
<dbReference type="PANTHER" id="PTHR36832">
    <property type="entry name" value="SLR1174 PROTEIN-RELATED"/>
    <property type="match status" value="1"/>
</dbReference>
<feature type="transmembrane region" description="Helical" evidence="1">
    <location>
        <begin position="181"/>
        <end position="204"/>
    </location>
</feature>
<feature type="transmembrane region" description="Helical" evidence="1">
    <location>
        <begin position="116"/>
        <end position="134"/>
    </location>
</feature>
<keyword evidence="1" id="KW-1133">Transmembrane helix</keyword>
<name>A0A841U900_9BACL</name>
<feature type="transmembrane region" description="Helical" evidence="1">
    <location>
        <begin position="233"/>
        <end position="255"/>
    </location>
</feature>